<dbReference type="Pfam" id="PF01458">
    <property type="entry name" value="SUFBD_core"/>
    <property type="match status" value="1"/>
</dbReference>
<feature type="domain" description="SUF system FeS cluster assembly SufBD N-terminal" evidence="3">
    <location>
        <begin position="6"/>
        <end position="176"/>
    </location>
</feature>
<dbReference type="InterPro" id="IPR000825">
    <property type="entry name" value="SUF_FeS_clus_asmbl_SufBD_core"/>
</dbReference>
<dbReference type="SUPFAM" id="SSF101960">
    <property type="entry name" value="Stabilizer of iron transporter SufD"/>
    <property type="match status" value="1"/>
</dbReference>
<dbReference type="NCBIfam" id="TIGR01981">
    <property type="entry name" value="sufD"/>
    <property type="match status" value="1"/>
</dbReference>
<evidence type="ECO:0000259" key="2">
    <source>
        <dbReference type="Pfam" id="PF01458"/>
    </source>
</evidence>
<dbReference type="InterPro" id="IPR055346">
    <property type="entry name" value="Fe-S_cluster_assembly_SufBD"/>
</dbReference>
<evidence type="ECO:0000256" key="1">
    <source>
        <dbReference type="ARBA" id="ARBA00043967"/>
    </source>
</evidence>
<evidence type="ECO:0000259" key="3">
    <source>
        <dbReference type="Pfam" id="PF19295"/>
    </source>
</evidence>
<proteinExistence type="inferred from homology"/>
<evidence type="ECO:0000313" key="5">
    <source>
        <dbReference type="Proteomes" id="UP000633943"/>
    </source>
</evidence>
<sequence length="452" mass="48672">MTTGAREHYLGRFAAHRARLPGASLPWLQRLRDAAIERFAELGLPTTREEDWKYTNLSALERRLFDVVADGTRFSGLGNGVAERELARHALDGTHRLVFVDGRYAPGLSHVASLPRGADVGSLAELVATRPEVAAELLDTDPEAEANGFAALNAAFWTDGAYIDLAPGVAVDAPVHLLFVATRMDLASFPRTVVRAGAGAEATVIEHYAGSDDAVYLTDALTRIDAGAGARVTHAKVQQESRRGFHIAGIHTIQAADSRFASHSFAFGGQLARNDIATRLDGEGCNAKLAGLYVGSARQHHDHHTCIDHARPRGTSRELYKGVLDDASRAVFNGRVIVRPGAQRTDAQQSNHNLLLSDGAEVDTKPQLEIWADDVQCAHGATVGQLDADRLHYLRARGLDAATARGLLIHAFAADVLRDITHAGLRARLSTLLPGQLPEDMGELECELLPTS</sequence>
<dbReference type="InterPro" id="IPR037284">
    <property type="entry name" value="SUF_FeS_clus_asmbl_SufBD_sf"/>
</dbReference>
<keyword evidence="5" id="KW-1185">Reference proteome</keyword>
<evidence type="ECO:0000313" key="4">
    <source>
        <dbReference type="EMBL" id="NMG16795.1"/>
    </source>
</evidence>
<reference evidence="4 5" key="1">
    <citation type="submission" date="2019-12" db="EMBL/GenBank/DDBJ databases">
        <title>Comparative genomics gives insights into the taxonomy of the Azoarcus-Aromatoleum group and reveals separate origins of nif in the plant-associated Azoarcus and non-plant-associated Aromatoleum sub-groups.</title>
        <authorList>
            <person name="Lafos M."/>
            <person name="Maluk M."/>
            <person name="Batista M."/>
            <person name="Junghare M."/>
            <person name="Carmona M."/>
            <person name="Faoro H."/>
            <person name="Cruz L.M."/>
            <person name="Battistoni F."/>
            <person name="De Souza E."/>
            <person name="Pedrosa F."/>
            <person name="Chen W.-M."/>
            <person name="Poole P.S."/>
            <person name="Dixon R.A."/>
            <person name="James E.K."/>
        </authorList>
    </citation>
    <scope>NUCLEOTIDE SEQUENCE [LARGE SCALE GENOMIC DNA]</scope>
    <source>
        <strain evidence="4 5">PbN1</strain>
    </source>
</reference>
<dbReference type="EMBL" id="WTVP01000047">
    <property type="protein sequence ID" value="NMG16795.1"/>
    <property type="molecule type" value="Genomic_DNA"/>
</dbReference>
<name>A0ABX1NXN0_9RHOO</name>
<protein>
    <submittedName>
        <fullName evidence="4">Fe-S cluster assembly protein SufD</fullName>
    </submittedName>
</protein>
<feature type="domain" description="SUF system FeS cluster assembly SufBD core" evidence="2">
    <location>
        <begin position="182"/>
        <end position="412"/>
    </location>
</feature>
<gene>
    <name evidence="4" type="primary">sufD</name>
    <name evidence="4" type="ORF">GPA24_14870</name>
</gene>
<dbReference type="InterPro" id="IPR045595">
    <property type="entry name" value="SufBD_N"/>
</dbReference>
<comment type="similarity">
    <text evidence="1">Belongs to the iron-sulfur cluster assembly SufBD family.</text>
</comment>
<dbReference type="PANTHER" id="PTHR43575:SF1">
    <property type="entry name" value="PROTEIN ABCI7, CHLOROPLASTIC"/>
    <property type="match status" value="1"/>
</dbReference>
<dbReference type="Proteomes" id="UP000633943">
    <property type="component" value="Unassembled WGS sequence"/>
</dbReference>
<comment type="caution">
    <text evidence="4">The sequence shown here is derived from an EMBL/GenBank/DDBJ whole genome shotgun (WGS) entry which is preliminary data.</text>
</comment>
<dbReference type="Pfam" id="PF19295">
    <property type="entry name" value="SufBD_N"/>
    <property type="match status" value="1"/>
</dbReference>
<accession>A0ABX1NXN0</accession>
<dbReference type="InterPro" id="IPR011542">
    <property type="entry name" value="SUF_FeS_clus_asmbl_SufD"/>
</dbReference>
<dbReference type="RefSeq" id="WP_169203361.1">
    <property type="nucleotide sequence ID" value="NZ_CP059467.1"/>
</dbReference>
<organism evidence="4 5">
    <name type="scientific">Aromatoleum bremense</name>
    <dbReference type="NCBI Taxonomy" id="76115"/>
    <lineage>
        <taxon>Bacteria</taxon>
        <taxon>Pseudomonadati</taxon>
        <taxon>Pseudomonadota</taxon>
        <taxon>Betaproteobacteria</taxon>
        <taxon>Rhodocyclales</taxon>
        <taxon>Rhodocyclaceae</taxon>
        <taxon>Aromatoleum</taxon>
    </lineage>
</organism>
<dbReference type="PANTHER" id="PTHR43575">
    <property type="entry name" value="PROTEIN ABCI7, CHLOROPLASTIC"/>
    <property type="match status" value="1"/>
</dbReference>